<sequence length="38" mass="4278">MSKNPVHNVDDLKHATSKKMVIMSIKSAHWAGQRKSTD</sequence>
<reference evidence="1" key="1">
    <citation type="submission" date="2014-11" db="EMBL/GenBank/DDBJ databases">
        <authorList>
            <person name="Amaro Gonzalez C."/>
        </authorList>
    </citation>
    <scope>NUCLEOTIDE SEQUENCE</scope>
</reference>
<dbReference type="AlphaFoldDB" id="A0A0E9PJU4"/>
<accession>A0A0E9PJU4</accession>
<dbReference type="EMBL" id="GBXM01063730">
    <property type="protein sequence ID" value="JAH44847.1"/>
    <property type="molecule type" value="Transcribed_RNA"/>
</dbReference>
<evidence type="ECO:0000313" key="1">
    <source>
        <dbReference type="EMBL" id="JAH04572.1"/>
    </source>
</evidence>
<organism evidence="1">
    <name type="scientific">Anguilla anguilla</name>
    <name type="common">European freshwater eel</name>
    <name type="synonym">Muraena anguilla</name>
    <dbReference type="NCBI Taxonomy" id="7936"/>
    <lineage>
        <taxon>Eukaryota</taxon>
        <taxon>Metazoa</taxon>
        <taxon>Chordata</taxon>
        <taxon>Craniata</taxon>
        <taxon>Vertebrata</taxon>
        <taxon>Euteleostomi</taxon>
        <taxon>Actinopterygii</taxon>
        <taxon>Neopterygii</taxon>
        <taxon>Teleostei</taxon>
        <taxon>Anguilliformes</taxon>
        <taxon>Anguillidae</taxon>
        <taxon>Anguilla</taxon>
    </lineage>
</organism>
<protein>
    <submittedName>
        <fullName evidence="1">Uncharacterized protein</fullName>
    </submittedName>
</protein>
<name>A0A0E9PJU4_ANGAN</name>
<reference evidence="1" key="2">
    <citation type="journal article" date="2015" name="Fish Shellfish Immunol.">
        <title>Early steps in the European eel (Anguilla anguilla)-Vibrio vulnificus interaction in the gills: Role of the RtxA13 toxin.</title>
        <authorList>
            <person name="Callol A."/>
            <person name="Pajuelo D."/>
            <person name="Ebbesson L."/>
            <person name="Teles M."/>
            <person name="MacKenzie S."/>
            <person name="Amaro C."/>
        </authorList>
    </citation>
    <scope>NUCLEOTIDE SEQUENCE</scope>
</reference>
<proteinExistence type="predicted"/>
<dbReference type="EMBL" id="GBXM01104005">
    <property type="protein sequence ID" value="JAH04572.1"/>
    <property type="molecule type" value="Transcribed_RNA"/>
</dbReference>